<keyword evidence="4" id="KW-1185">Reference proteome</keyword>
<dbReference type="EMBL" id="FNJM01000001">
    <property type="protein sequence ID" value="SDO88639.1"/>
    <property type="molecule type" value="Genomic_DNA"/>
</dbReference>
<proteinExistence type="predicted"/>
<sequence length="230" mass="27206">MKFAIIVIIILMIIFHNSDKKESERKPNIERKSGNKEEKELTLDDKKRKRQNQAKFYHSQKEKFWDSKEEFKVYKMIRDIIGNRVLVFPHVSLRELFVPKDNTYRNRSHLSSYHIDFVIFSNISLRPLVAIELDGKEHNEESQILNDTFKDEMIKKYGIDLIRIKSGKYTKETLEELIVKAIRKAPIYCSECGALMKKIKGVEGRKDFYGCSNYKDNNCKNTENIDFNIL</sequence>
<organism evidence="3 4">
    <name type="scientific">Clostridium gasigenes</name>
    <dbReference type="NCBI Taxonomy" id="94869"/>
    <lineage>
        <taxon>Bacteria</taxon>
        <taxon>Bacillati</taxon>
        <taxon>Bacillota</taxon>
        <taxon>Clostridia</taxon>
        <taxon>Eubacteriales</taxon>
        <taxon>Clostridiaceae</taxon>
        <taxon>Clostridium</taxon>
    </lineage>
</organism>
<dbReference type="Proteomes" id="UP000198597">
    <property type="component" value="Unassembled WGS sequence"/>
</dbReference>
<name>A0A1H0N7D4_9CLOT</name>
<evidence type="ECO:0000313" key="4">
    <source>
        <dbReference type="Proteomes" id="UP000198597"/>
    </source>
</evidence>
<dbReference type="AlphaFoldDB" id="A0A1H0N7D4"/>
<feature type="compositionally biased region" description="Basic and acidic residues" evidence="1">
    <location>
        <begin position="23"/>
        <end position="46"/>
    </location>
</feature>
<dbReference type="OrthoDB" id="9757917at2"/>
<accession>A0A1H0N7D4</accession>
<evidence type="ECO:0000259" key="2">
    <source>
        <dbReference type="Pfam" id="PF10881"/>
    </source>
</evidence>
<dbReference type="RefSeq" id="WP_089965907.1">
    <property type="nucleotide sequence ID" value="NZ_FNJM01000001.1"/>
</dbReference>
<evidence type="ECO:0000256" key="1">
    <source>
        <dbReference type="SAM" id="MobiDB-lite"/>
    </source>
</evidence>
<dbReference type="Pfam" id="PF10881">
    <property type="entry name" value="DUF2726"/>
    <property type="match status" value="1"/>
</dbReference>
<dbReference type="STRING" id="94869.SAMN04488529_101723"/>
<dbReference type="Gene3D" id="3.40.960.10">
    <property type="entry name" value="VSR Endonuclease"/>
    <property type="match status" value="1"/>
</dbReference>
<feature type="region of interest" description="Disordered" evidence="1">
    <location>
        <begin position="23"/>
        <end position="47"/>
    </location>
</feature>
<feature type="domain" description="DUF2726" evidence="2">
    <location>
        <begin position="67"/>
        <end position="176"/>
    </location>
</feature>
<gene>
    <name evidence="3" type="ORF">SAMN04488529_101723</name>
</gene>
<evidence type="ECO:0000313" key="3">
    <source>
        <dbReference type="EMBL" id="SDO88639.1"/>
    </source>
</evidence>
<protein>
    <recommendedName>
        <fullName evidence="2">DUF2726 domain-containing protein</fullName>
    </recommendedName>
</protein>
<dbReference type="InterPro" id="IPR024402">
    <property type="entry name" value="DUF2726"/>
</dbReference>
<reference evidence="3 4" key="1">
    <citation type="submission" date="2016-10" db="EMBL/GenBank/DDBJ databases">
        <authorList>
            <person name="de Groot N.N."/>
        </authorList>
    </citation>
    <scope>NUCLEOTIDE SEQUENCE [LARGE SCALE GENOMIC DNA]</scope>
    <source>
        <strain evidence="3 4">DSM 12272</strain>
    </source>
</reference>